<proteinExistence type="predicted"/>
<protein>
    <submittedName>
        <fullName evidence="1">Uncharacterized protein</fullName>
    </submittedName>
</protein>
<accession>A0ABQ1NZH7</accession>
<evidence type="ECO:0000313" key="1">
    <source>
        <dbReference type="EMBL" id="GGC83819.1"/>
    </source>
</evidence>
<dbReference type="Proteomes" id="UP000630615">
    <property type="component" value="Unassembled WGS sequence"/>
</dbReference>
<name>A0ABQ1NZH7_9ENTE</name>
<organism evidence="1 2">
    <name type="scientific">Enterococcus wangshanyuanii</name>
    <dbReference type="NCBI Taxonomy" id="2005703"/>
    <lineage>
        <taxon>Bacteria</taxon>
        <taxon>Bacillati</taxon>
        <taxon>Bacillota</taxon>
        <taxon>Bacilli</taxon>
        <taxon>Lactobacillales</taxon>
        <taxon>Enterococcaceae</taxon>
        <taxon>Enterococcus</taxon>
    </lineage>
</organism>
<reference evidence="2" key="1">
    <citation type="journal article" date="2019" name="Int. J. Syst. Evol. Microbiol.">
        <title>The Global Catalogue of Microorganisms (GCM) 10K type strain sequencing project: providing services to taxonomists for standard genome sequencing and annotation.</title>
        <authorList>
            <consortium name="The Broad Institute Genomics Platform"/>
            <consortium name="The Broad Institute Genome Sequencing Center for Infectious Disease"/>
            <person name="Wu L."/>
            <person name="Ma J."/>
        </authorList>
    </citation>
    <scope>NUCLEOTIDE SEQUENCE [LARGE SCALE GENOMIC DNA]</scope>
    <source>
        <strain evidence="2">CGMCC 1.15942</strain>
    </source>
</reference>
<sequence length="105" mass="12667">MKQITSEQFIDFLDKKDQRFAAVIQYGFYYIEQGRIYRFESNHNDKALRALQAFYGGEIDDSSLEEEIKKIIIKQMQYDWFTDVWKETIIEKVIRSGNKLEAFFF</sequence>
<dbReference type="RefSeq" id="WP_088269010.1">
    <property type="nucleotide sequence ID" value="NZ_BMKI01000001.1"/>
</dbReference>
<evidence type="ECO:0000313" key="2">
    <source>
        <dbReference type="Proteomes" id="UP000630615"/>
    </source>
</evidence>
<comment type="caution">
    <text evidence="1">The sequence shown here is derived from an EMBL/GenBank/DDBJ whole genome shotgun (WGS) entry which is preliminary data.</text>
</comment>
<gene>
    <name evidence="1" type="ORF">GCM10011573_11790</name>
</gene>
<dbReference type="EMBL" id="BMKI01000001">
    <property type="protein sequence ID" value="GGC83819.1"/>
    <property type="molecule type" value="Genomic_DNA"/>
</dbReference>
<keyword evidence="2" id="KW-1185">Reference proteome</keyword>